<feature type="transmembrane region" description="Helical" evidence="1">
    <location>
        <begin position="39"/>
        <end position="60"/>
    </location>
</feature>
<evidence type="ECO:0000256" key="1">
    <source>
        <dbReference type="SAM" id="Phobius"/>
    </source>
</evidence>
<accession>A0ABS5PVC8</accession>
<keyword evidence="3" id="KW-1185">Reference proteome</keyword>
<proteinExistence type="predicted"/>
<keyword evidence="1" id="KW-1133">Transmembrane helix</keyword>
<organism evidence="2 3">
    <name type="scientific">Fusibacter paucivorans</name>
    <dbReference type="NCBI Taxonomy" id="76009"/>
    <lineage>
        <taxon>Bacteria</taxon>
        <taxon>Bacillati</taxon>
        <taxon>Bacillota</taxon>
        <taxon>Clostridia</taxon>
        <taxon>Eubacteriales</taxon>
        <taxon>Eubacteriales Family XII. Incertae Sedis</taxon>
        <taxon>Fusibacter</taxon>
    </lineage>
</organism>
<protein>
    <submittedName>
        <fullName evidence="2">Uncharacterized protein</fullName>
    </submittedName>
</protein>
<sequence length="149" mass="17300">MRFAPLKIIAITFIGNLLLKLFALGFDMYTQFTNAPAPFKYITSAIILLVYALQYSIGIFQDEITLHRFFHKSKAISSNQIQSITLYAKNNGFATRQRLKITCVDQDIDFSIRFLNNHKDLMWSLENFSAKHHIAFHKETFKPGFINIF</sequence>
<evidence type="ECO:0000313" key="3">
    <source>
        <dbReference type="Proteomes" id="UP000746471"/>
    </source>
</evidence>
<evidence type="ECO:0000313" key="2">
    <source>
        <dbReference type="EMBL" id="MBS7528077.1"/>
    </source>
</evidence>
<name>A0ABS5PVC8_9FIRM</name>
<dbReference type="RefSeq" id="WP_213237939.1">
    <property type="nucleotide sequence ID" value="NZ_JAHBCL010000030.1"/>
</dbReference>
<dbReference type="Proteomes" id="UP000746471">
    <property type="component" value="Unassembled WGS sequence"/>
</dbReference>
<keyword evidence="1" id="KW-0472">Membrane</keyword>
<gene>
    <name evidence="2" type="ORF">KHM83_15430</name>
</gene>
<comment type="caution">
    <text evidence="2">The sequence shown here is derived from an EMBL/GenBank/DDBJ whole genome shotgun (WGS) entry which is preliminary data.</text>
</comment>
<reference evidence="2 3" key="1">
    <citation type="submission" date="2021-05" db="EMBL/GenBank/DDBJ databases">
        <title>Fusibacter ferrireducens sp. nov., an anaerobic, sulfur- and Fe-reducing bacterium isolated from the mangrove sediment.</title>
        <authorList>
            <person name="Qiu D."/>
        </authorList>
    </citation>
    <scope>NUCLEOTIDE SEQUENCE [LARGE SCALE GENOMIC DNA]</scope>
    <source>
        <strain evidence="2 3">DSM 12116</strain>
    </source>
</reference>
<keyword evidence="1" id="KW-0812">Transmembrane</keyword>
<dbReference type="EMBL" id="JAHBCL010000030">
    <property type="protein sequence ID" value="MBS7528077.1"/>
    <property type="molecule type" value="Genomic_DNA"/>
</dbReference>